<keyword evidence="6" id="KW-1185">Reference proteome</keyword>
<evidence type="ECO:0000259" key="4">
    <source>
        <dbReference type="SMART" id="SM01266"/>
    </source>
</evidence>
<evidence type="ECO:0000256" key="3">
    <source>
        <dbReference type="SAM" id="MobiDB-lite"/>
    </source>
</evidence>
<organism evidence="5 6">
    <name type="scientific">Dunaliella salina</name>
    <name type="common">Green alga</name>
    <name type="synonym">Protococcus salinus</name>
    <dbReference type="NCBI Taxonomy" id="3046"/>
    <lineage>
        <taxon>Eukaryota</taxon>
        <taxon>Viridiplantae</taxon>
        <taxon>Chlorophyta</taxon>
        <taxon>core chlorophytes</taxon>
        <taxon>Chlorophyceae</taxon>
        <taxon>CS clade</taxon>
        <taxon>Chlamydomonadales</taxon>
        <taxon>Dunaliellaceae</taxon>
        <taxon>Dunaliella</taxon>
    </lineage>
</organism>
<accession>A0ABQ7H0G5</accession>
<proteinExistence type="inferred from homology"/>
<reference evidence="5" key="1">
    <citation type="submission" date="2017-08" db="EMBL/GenBank/DDBJ databases">
        <authorList>
            <person name="Polle J.E."/>
            <person name="Barry K."/>
            <person name="Cushman J."/>
            <person name="Schmutz J."/>
            <person name="Tran D."/>
            <person name="Hathwaick L.T."/>
            <person name="Yim W.C."/>
            <person name="Jenkins J."/>
            <person name="Mckie-Krisberg Z.M."/>
            <person name="Prochnik S."/>
            <person name="Lindquist E."/>
            <person name="Dockter R.B."/>
            <person name="Adam C."/>
            <person name="Molina H."/>
            <person name="Bunkerborg J."/>
            <person name="Jin E."/>
            <person name="Buchheim M."/>
            <person name="Magnuson J."/>
        </authorList>
    </citation>
    <scope>NUCLEOTIDE SEQUENCE</scope>
    <source>
        <strain evidence="5">CCAP 19/18</strain>
    </source>
</reference>
<dbReference type="SUPFAM" id="SSF51161">
    <property type="entry name" value="Trimeric LpxA-like enzymes"/>
    <property type="match status" value="1"/>
</dbReference>
<sequence>MGDDEGTLPPGSQKTRMLAGRPYHQGRDPVLVEERRVARRLVEQLDSIPVDEGEKRAETMKELFGGLVEGFYPWIERGFKCDFGRYISFGRDVYINYNVLIIDCGYIKIGDRVLIGPNVSLLGATHPIHPALRNGTQVGISSKVP</sequence>
<dbReference type="SMART" id="SM01266">
    <property type="entry name" value="Mac"/>
    <property type="match status" value="1"/>
</dbReference>
<feature type="domain" description="Maltose/galactoside acetyltransferase" evidence="4">
    <location>
        <begin position="14"/>
        <end position="69"/>
    </location>
</feature>
<comment type="similarity">
    <text evidence="1">Belongs to the transferase hexapeptide repeat family.</text>
</comment>
<evidence type="ECO:0000256" key="1">
    <source>
        <dbReference type="ARBA" id="ARBA00007274"/>
    </source>
</evidence>
<dbReference type="InterPro" id="IPR051159">
    <property type="entry name" value="Hexapeptide_acetyltransf"/>
</dbReference>
<evidence type="ECO:0000256" key="2">
    <source>
        <dbReference type="ARBA" id="ARBA00022679"/>
    </source>
</evidence>
<comment type="caution">
    <text evidence="5">The sequence shown here is derived from an EMBL/GenBank/DDBJ whole genome shotgun (WGS) entry which is preliminary data.</text>
</comment>
<evidence type="ECO:0000313" key="6">
    <source>
        <dbReference type="Proteomes" id="UP000815325"/>
    </source>
</evidence>
<dbReference type="Proteomes" id="UP000815325">
    <property type="component" value="Unassembled WGS sequence"/>
</dbReference>
<dbReference type="EMBL" id="MU069516">
    <property type="protein sequence ID" value="KAF5840344.1"/>
    <property type="molecule type" value="Genomic_DNA"/>
</dbReference>
<dbReference type="PANTHER" id="PTHR23416">
    <property type="entry name" value="SIALIC ACID SYNTHASE-RELATED"/>
    <property type="match status" value="1"/>
</dbReference>
<keyword evidence="2" id="KW-0808">Transferase</keyword>
<dbReference type="InterPro" id="IPR011004">
    <property type="entry name" value="Trimer_LpxA-like_sf"/>
</dbReference>
<name>A0ABQ7H0G5_DUNSA</name>
<protein>
    <recommendedName>
        <fullName evidence="4">Maltose/galactoside acetyltransferase domain-containing protein</fullName>
    </recommendedName>
</protein>
<dbReference type="Pfam" id="PF12464">
    <property type="entry name" value="Mac"/>
    <property type="match status" value="1"/>
</dbReference>
<dbReference type="Gene3D" id="2.160.10.10">
    <property type="entry name" value="Hexapeptide repeat proteins"/>
    <property type="match status" value="1"/>
</dbReference>
<gene>
    <name evidence="5" type="ORF">DUNSADRAFT_17041</name>
</gene>
<evidence type="ECO:0000313" key="5">
    <source>
        <dbReference type="EMBL" id="KAF5840344.1"/>
    </source>
</evidence>
<dbReference type="PANTHER" id="PTHR23416:SF23">
    <property type="entry name" value="ACETYLTRANSFERASE C18B11.09C-RELATED"/>
    <property type="match status" value="1"/>
</dbReference>
<feature type="region of interest" description="Disordered" evidence="3">
    <location>
        <begin position="1"/>
        <end position="24"/>
    </location>
</feature>
<dbReference type="InterPro" id="IPR024688">
    <property type="entry name" value="Mac_dom"/>
</dbReference>